<dbReference type="Proteomes" id="UP001259803">
    <property type="component" value="Unassembled WGS sequence"/>
</dbReference>
<sequence length="97" mass="10767">MLCLASEDDRATLVPASFDRGACRLDDARDLHHSAEAPASSFDRADGDMVRAYKRLIAIQPEQWERGDTFDLPYLTNAACLTSQCPSHTGTEQLLRL</sequence>
<organism evidence="1 2">
    <name type="scientific">Croceicoccus esteveae</name>
    <dbReference type="NCBI Taxonomy" id="3075597"/>
    <lineage>
        <taxon>Bacteria</taxon>
        <taxon>Pseudomonadati</taxon>
        <taxon>Pseudomonadota</taxon>
        <taxon>Alphaproteobacteria</taxon>
        <taxon>Sphingomonadales</taxon>
        <taxon>Erythrobacteraceae</taxon>
        <taxon>Croceicoccus</taxon>
    </lineage>
</organism>
<keyword evidence="2" id="KW-1185">Reference proteome</keyword>
<protein>
    <submittedName>
        <fullName evidence="1">Uncharacterized protein</fullName>
    </submittedName>
</protein>
<reference evidence="1 2" key="1">
    <citation type="submission" date="2023-09" db="EMBL/GenBank/DDBJ databases">
        <authorList>
            <person name="Rey-Velasco X."/>
        </authorList>
    </citation>
    <scope>NUCLEOTIDE SEQUENCE [LARGE SCALE GENOMIC DNA]</scope>
    <source>
        <strain evidence="1 2">F390</strain>
    </source>
</reference>
<comment type="caution">
    <text evidence="1">The sequence shown here is derived from an EMBL/GenBank/DDBJ whole genome shotgun (WGS) entry which is preliminary data.</text>
</comment>
<dbReference type="EMBL" id="JAVRHS010000017">
    <property type="protein sequence ID" value="MDT0577083.1"/>
    <property type="molecule type" value="Genomic_DNA"/>
</dbReference>
<proteinExistence type="predicted"/>
<evidence type="ECO:0000313" key="1">
    <source>
        <dbReference type="EMBL" id="MDT0577083.1"/>
    </source>
</evidence>
<accession>A0ABU2ZM28</accession>
<evidence type="ECO:0000313" key="2">
    <source>
        <dbReference type="Proteomes" id="UP001259803"/>
    </source>
</evidence>
<dbReference type="RefSeq" id="WP_311341658.1">
    <property type="nucleotide sequence ID" value="NZ_JAVRHS010000017.1"/>
</dbReference>
<name>A0ABU2ZM28_9SPHN</name>
<gene>
    <name evidence="1" type="ORF">RM533_12995</name>
</gene>